<keyword evidence="1" id="KW-0472">Membrane</keyword>
<feature type="transmembrane region" description="Helical" evidence="1">
    <location>
        <begin position="135"/>
        <end position="154"/>
    </location>
</feature>
<dbReference type="EMBL" id="JAUTWS010000055">
    <property type="protein sequence ID" value="MDO9712698.1"/>
    <property type="molecule type" value="Genomic_DNA"/>
</dbReference>
<keyword evidence="1" id="KW-0812">Transmembrane</keyword>
<dbReference type="Pfam" id="PF20349">
    <property type="entry name" value="DUF6644"/>
    <property type="match status" value="1"/>
</dbReference>
<feature type="transmembrane region" description="Helical" evidence="1">
    <location>
        <begin position="96"/>
        <end position="115"/>
    </location>
</feature>
<protein>
    <submittedName>
        <fullName evidence="3">DUF2214 domain-containing protein</fullName>
    </submittedName>
</protein>
<accession>A0ABT9E937</accession>
<feature type="transmembrane region" description="Helical" evidence="1">
    <location>
        <begin position="64"/>
        <end position="84"/>
    </location>
</feature>
<name>A0ABT9E937_9PROT</name>
<keyword evidence="1" id="KW-1133">Transmembrane helix</keyword>
<proteinExistence type="predicted"/>
<gene>
    <name evidence="3" type="ORF">Q7A36_30465</name>
</gene>
<reference evidence="3 4" key="1">
    <citation type="submission" date="2023-08" db="EMBL/GenBank/DDBJ databases">
        <title>The draft genome sequence of Paracraurococcus sp. LOR1-02.</title>
        <authorList>
            <person name="Kingkaew E."/>
            <person name="Tanasupawat S."/>
        </authorList>
    </citation>
    <scope>NUCLEOTIDE SEQUENCE [LARGE SCALE GENOMIC DNA]</scope>
    <source>
        <strain evidence="3 4">LOR1-02</strain>
    </source>
</reference>
<evidence type="ECO:0000256" key="1">
    <source>
        <dbReference type="SAM" id="Phobius"/>
    </source>
</evidence>
<evidence type="ECO:0000313" key="4">
    <source>
        <dbReference type="Proteomes" id="UP001243009"/>
    </source>
</evidence>
<dbReference type="RefSeq" id="WP_305107553.1">
    <property type="nucleotide sequence ID" value="NZ_JAUTWS010000055.1"/>
</dbReference>
<evidence type="ECO:0000259" key="2">
    <source>
        <dbReference type="Pfam" id="PF20349"/>
    </source>
</evidence>
<organism evidence="3 4">
    <name type="scientific">Paracraurococcus lichenis</name>
    <dbReference type="NCBI Taxonomy" id="3064888"/>
    <lineage>
        <taxon>Bacteria</taxon>
        <taxon>Pseudomonadati</taxon>
        <taxon>Pseudomonadota</taxon>
        <taxon>Alphaproteobacteria</taxon>
        <taxon>Acetobacterales</taxon>
        <taxon>Roseomonadaceae</taxon>
        <taxon>Paracraurococcus</taxon>
    </lineage>
</organism>
<comment type="caution">
    <text evidence="3">The sequence shown here is derived from an EMBL/GenBank/DDBJ whole genome shotgun (WGS) entry which is preliminary data.</text>
</comment>
<evidence type="ECO:0000313" key="3">
    <source>
        <dbReference type="EMBL" id="MDO9712698.1"/>
    </source>
</evidence>
<dbReference type="InterPro" id="IPR046586">
    <property type="entry name" value="DUF6644"/>
</dbReference>
<keyword evidence="4" id="KW-1185">Reference proteome</keyword>
<sequence length="157" mass="16834">MEALQALSEWSVAASLRQSRIAYPLANAAHIASIGMLLGSIVTLDLRLLGLFRDHSLADLGPPLWRVATCGLVLALATGFLLFSTRPLTYAANPAFLAKLGLIGLGMLNVLTLRYNRHWRQTIAGAGVHGSVRVAAFVSMVVWLGAVVAGRWIGFLQ</sequence>
<feature type="domain" description="DUF6644" evidence="2">
    <location>
        <begin position="26"/>
        <end position="155"/>
    </location>
</feature>
<dbReference type="Proteomes" id="UP001243009">
    <property type="component" value="Unassembled WGS sequence"/>
</dbReference>
<feature type="transmembrane region" description="Helical" evidence="1">
    <location>
        <begin position="21"/>
        <end position="44"/>
    </location>
</feature>